<comment type="similarity">
    <text evidence="2 11 12">Belongs to the chorismate synthase family.</text>
</comment>
<feature type="binding site" evidence="11">
    <location>
        <begin position="312"/>
        <end position="316"/>
    </location>
    <ligand>
        <name>FMN</name>
        <dbReference type="ChEBI" id="CHEBI:58210"/>
    </ligand>
</feature>
<feature type="binding site" evidence="11">
    <location>
        <position position="47"/>
    </location>
    <ligand>
        <name>NADP(+)</name>
        <dbReference type="ChEBI" id="CHEBI:58349"/>
    </ligand>
</feature>
<evidence type="ECO:0000256" key="11">
    <source>
        <dbReference type="HAMAP-Rule" id="MF_00300"/>
    </source>
</evidence>
<comment type="catalytic activity">
    <reaction evidence="11 12">
        <text>5-O-(1-carboxyvinyl)-3-phosphoshikimate = chorismate + phosphate</text>
        <dbReference type="Rhea" id="RHEA:21020"/>
        <dbReference type="ChEBI" id="CHEBI:29748"/>
        <dbReference type="ChEBI" id="CHEBI:43474"/>
        <dbReference type="ChEBI" id="CHEBI:57701"/>
        <dbReference type="EC" id="4.2.3.5"/>
    </reaction>
</comment>
<comment type="pathway">
    <text evidence="1 11 12">Metabolic intermediate biosynthesis; chorismate biosynthesis; chorismate from D-erythrose 4-phosphate and phosphoenolpyruvate: step 7/7.</text>
</comment>
<keyword evidence="14" id="KW-1185">Reference proteome</keyword>
<dbReference type="InterPro" id="IPR035904">
    <property type="entry name" value="Chorismate_synth_AroC_sf"/>
</dbReference>
<dbReference type="GO" id="GO:0009073">
    <property type="term" value="P:aromatic amino acid family biosynthetic process"/>
    <property type="evidence" value="ECO:0007669"/>
    <property type="project" value="UniProtKB-KW"/>
</dbReference>
<keyword evidence="10 11" id="KW-0456">Lyase</keyword>
<organism evidence="13 14">
    <name type="scientific">Thermanaerovibrio velox DSM 12556</name>
    <dbReference type="NCBI Taxonomy" id="926567"/>
    <lineage>
        <taxon>Bacteria</taxon>
        <taxon>Thermotogati</taxon>
        <taxon>Synergistota</taxon>
        <taxon>Synergistia</taxon>
        <taxon>Synergistales</taxon>
        <taxon>Synergistaceae</taxon>
        <taxon>Thermanaerovibrio</taxon>
    </lineage>
</organism>
<dbReference type="NCBIfam" id="NF003793">
    <property type="entry name" value="PRK05382.1"/>
    <property type="match status" value="1"/>
</dbReference>
<comment type="caution">
    <text evidence="11">Lacks conserved residue(s) required for the propagation of feature annotation.</text>
</comment>
<dbReference type="CDD" id="cd07304">
    <property type="entry name" value="Chorismate_synthase"/>
    <property type="match status" value="1"/>
</dbReference>
<accession>H0UNF4</accession>
<dbReference type="UniPathway" id="UPA00053">
    <property type="reaction ID" value="UER00090"/>
</dbReference>
<dbReference type="InterPro" id="IPR020541">
    <property type="entry name" value="Chorismate_synthase_CS"/>
</dbReference>
<proteinExistence type="inferred from homology"/>
<feature type="binding site" evidence="11">
    <location>
        <position position="338"/>
    </location>
    <ligand>
        <name>FMN</name>
        <dbReference type="ChEBI" id="CHEBI:58210"/>
    </ligand>
</feature>
<dbReference type="SUPFAM" id="SSF103263">
    <property type="entry name" value="Chorismate synthase, AroC"/>
    <property type="match status" value="1"/>
</dbReference>
<keyword evidence="6 11" id="KW-0288">FMN</keyword>
<dbReference type="PANTHER" id="PTHR21085:SF0">
    <property type="entry name" value="CHORISMATE SYNTHASE"/>
    <property type="match status" value="1"/>
</dbReference>
<dbReference type="PANTHER" id="PTHR21085">
    <property type="entry name" value="CHORISMATE SYNTHASE"/>
    <property type="match status" value="1"/>
</dbReference>
<dbReference type="Gene3D" id="3.60.150.10">
    <property type="entry name" value="Chorismate synthase AroC"/>
    <property type="match status" value="1"/>
</dbReference>
<evidence type="ECO:0000313" key="14">
    <source>
        <dbReference type="Proteomes" id="UP000005730"/>
    </source>
</evidence>
<evidence type="ECO:0000256" key="2">
    <source>
        <dbReference type="ARBA" id="ARBA00008014"/>
    </source>
</evidence>
<keyword evidence="7 11" id="KW-0274">FAD</keyword>
<feature type="binding site" evidence="11">
    <location>
        <begin position="135"/>
        <end position="137"/>
    </location>
    <ligand>
        <name>FMN</name>
        <dbReference type="ChEBI" id="CHEBI:58210"/>
    </ligand>
</feature>
<dbReference type="AlphaFoldDB" id="H0UNF4"/>
<keyword evidence="8 11" id="KW-0521">NADP</keyword>
<feature type="binding site" evidence="11">
    <location>
        <position position="53"/>
    </location>
    <ligand>
        <name>NADP(+)</name>
        <dbReference type="ChEBI" id="CHEBI:58349"/>
    </ligand>
</feature>
<evidence type="ECO:0000256" key="5">
    <source>
        <dbReference type="ARBA" id="ARBA00022630"/>
    </source>
</evidence>
<reference evidence="13 14" key="1">
    <citation type="submission" date="2011-10" db="EMBL/GenBank/DDBJ databases">
        <title>The Noncontiguous Finished genome of Thermanaerovibrio velox DSM 12556.</title>
        <authorList>
            <consortium name="US DOE Joint Genome Institute (JGI-PGF)"/>
            <person name="Lucas S."/>
            <person name="Copeland A."/>
            <person name="Lapidus A."/>
            <person name="Glavina del Rio T."/>
            <person name="Dalin E."/>
            <person name="Tice H."/>
            <person name="Bruce D."/>
            <person name="Goodwin L."/>
            <person name="Pitluck S."/>
            <person name="Peters L."/>
            <person name="Mikhailova N."/>
            <person name="Teshima H."/>
            <person name="Kyrpides N."/>
            <person name="Mavromatis K."/>
            <person name="Ivanova N."/>
            <person name="Markowitz V."/>
            <person name="Cheng J.-F."/>
            <person name="Hugenholtz P."/>
            <person name="Woyke T."/>
            <person name="Wu D."/>
            <person name="Spring S."/>
            <person name="Brambilla E.-M."/>
            <person name="Klenk H.-P."/>
            <person name="Eisen J.A."/>
        </authorList>
    </citation>
    <scope>NUCLEOTIDE SEQUENCE [LARGE SCALE GENOMIC DNA]</scope>
    <source>
        <strain evidence="13 14">DSM 12556</strain>
    </source>
</reference>
<dbReference type="PROSITE" id="PS00787">
    <property type="entry name" value="CHORISMATE_SYNTHASE_1"/>
    <property type="match status" value="1"/>
</dbReference>
<evidence type="ECO:0000256" key="3">
    <source>
        <dbReference type="ARBA" id="ARBA00013036"/>
    </source>
</evidence>
<dbReference type="Proteomes" id="UP000005730">
    <property type="component" value="Chromosome"/>
</dbReference>
<evidence type="ECO:0000256" key="12">
    <source>
        <dbReference type="RuleBase" id="RU000605"/>
    </source>
</evidence>
<dbReference type="eggNOG" id="COG0082">
    <property type="taxonomic scope" value="Bacteria"/>
</dbReference>
<dbReference type="OrthoDB" id="9771806at2"/>
<dbReference type="GO" id="GO:0009423">
    <property type="term" value="P:chorismate biosynthetic process"/>
    <property type="evidence" value="ECO:0007669"/>
    <property type="project" value="UniProtKB-UniRule"/>
</dbReference>
<evidence type="ECO:0000256" key="1">
    <source>
        <dbReference type="ARBA" id="ARBA00005044"/>
    </source>
</evidence>
<dbReference type="HOGENOM" id="CLU_034547_2_0_0"/>
<evidence type="ECO:0000256" key="7">
    <source>
        <dbReference type="ARBA" id="ARBA00022827"/>
    </source>
</evidence>
<dbReference type="STRING" id="926567.TheveDRAFT_0177"/>
<evidence type="ECO:0000313" key="13">
    <source>
        <dbReference type="EMBL" id="EHM09361.1"/>
    </source>
</evidence>
<dbReference type="EC" id="4.2.3.5" evidence="3 11"/>
<name>H0UNF4_9BACT</name>
<dbReference type="HAMAP" id="MF_00300">
    <property type="entry name" value="Chorismate_synth"/>
    <property type="match status" value="1"/>
</dbReference>
<evidence type="ECO:0000256" key="6">
    <source>
        <dbReference type="ARBA" id="ARBA00022643"/>
    </source>
</evidence>
<keyword evidence="9 11" id="KW-0057">Aromatic amino acid biosynthesis</keyword>
<keyword evidence="4 11" id="KW-0028">Amino-acid biosynthesis</keyword>
<dbReference type="EMBL" id="CM001377">
    <property type="protein sequence ID" value="EHM09361.1"/>
    <property type="molecule type" value="Genomic_DNA"/>
</dbReference>
<evidence type="ECO:0000256" key="4">
    <source>
        <dbReference type="ARBA" id="ARBA00022605"/>
    </source>
</evidence>
<comment type="subunit">
    <text evidence="11">Homotetramer.</text>
</comment>
<dbReference type="PIRSF" id="PIRSF001456">
    <property type="entry name" value="Chorismate_synth"/>
    <property type="match status" value="1"/>
</dbReference>
<evidence type="ECO:0000256" key="8">
    <source>
        <dbReference type="ARBA" id="ARBA00022857"/>
    </source>
</evidence>
<dbReference type="GO" id="GO:0004107">
    <property type="term" value="F:chorismate synthase activity"/>
    <property type="evidence" value="ECO:0007669"/>
    <property type="project" value="UniProtKB-UniRule"/>
</dbReference>
<dbReference type="NCBIfam" id="TIGR00033">
    <property type="entry name" value="aroC"/>
    <property type="match status" value="1"/>
</dbReference>
<keyword evidence="5 11" id="KW-0285">Flavoprotein</keyword>
<dbReference type="PROSITE" id="PS00788">
    <property type="entry name" value="CHORISMATE_SYNTHASE_2"/>
    <property type="match status" value="1"/>
</dbReference>
<feature type="binding site" evidence="11">
    <location>
        <position position="297"/>
    </location>
    <ligand>
        <name>FMN</name>
        <dbReference type="ChEBI" id="CHEBI:58210"/>
    </ligand>
</feature>
<dbReference type="GO" id="GO:0005829">
    <property type="term" value="C:cytosol"/>
    <property type="evidence" value="ECO:0007669"/>
    <property type="project" value="TreeGrafter"/>
</dbReference>
<dbReference type="GO" id="GO:0008652">
    <property type="term" value="P:amino acid biosynthetic process"/>
    <property type="evidence" value="ECO:0007669"/>
    <property type="project" value="UniProtKB-KW"/>
</dbReference>
<gene>
    <name evidence="11" type="primary">aroC</name>
    <name evidence="13" type="ORF">TheveDRAFT_0177</name>
</gene>
<sequence length="395" mass="42305">MREVIPLGLRMLTAGESHGRGLVVVLEGLPSGLDVDVPRLEGELKRRRRGFGRGGRMEVEQDRLTLWGGIRGGRTTGSPVGITVENSEWESWRDVMDPVEVRSSRGVFTCPRPGHADLAGGMKHGFHDLRDVLERASARQTAGWTAAGALCRVFLERLGIGVFGAVLSIGGERAKVPGTEDQWLQAMASPMGCWDLEDAARLEAVVAEAMKEGVSLGGSFAVMVRGLPPGVGSYSEWDLRLDGRLCGALMAIPSVKAVEVGDGVELGSLKGSVAQDEILLGPRGVVRPTNRAGGIEGGMSNGEDVVLKAVMKPIPTMRTPLRSLDLATKEPALAHRERCDTCAVPAGCVVGEAMTAFVVASAVLEQFGGGGLNDILERVSLYRERVRRYLNERFE</sequence>
<dbReference type="GO" id="GO:0010181">
    <property type="term" value="F:FMN binding"/>
    <property type="evidence" value="ECO:0007669"/>
    <property type="project" value="TreeGrafter"/>
</dbReference>
<dbReference type="FunFam" id="3.60.150.10:FF:000002">
    <property type="entry name" value="Chorismate synthase"/>
    <property type="match status" value="1"/>
</dbReference>
<protein>
    <recommendedName>
        <fullName evidence="3 11">Chorismate synthase</fullName>
        <shortName evidence="11">CS</shortName>
        <ecNumber evidence="3 11">4.2.3.5</ecNumber>
    </recommendedName>
    <alternativeName>
        <fullName evidence="11">5-enolpyruvylshikimate-3-phosphate phospholyase</fullName>
    </alternativeName>
</protein>
<dbReference type="Pfam" id="PF01264">
    <property type="entry name" value="Chorismate_synt"/>
    <property type="match status" value="1"/>
</dbReference>
<comment type="function">
    <text evidence="11">Catalyzes the anti-1,4-elimination of the C-3 phosphate and the C-6 proR hydrogen from 5-enolpyruvylshikimate-3-phosphate (EPSP) to yield chorismate, which is the branch point compound that serves as the starting substrate for the three terminal pathways of aromatic amino acid biosynthesis. This reaction introduces a second double bond into the aromatic ring system.</text>
</comment>
<dbReference type="RefSeq" id="WP_006582854.1">
    <property type="nucleotide sequence ID" value="NZ_CM001377.1"/>
</dbReference>
<evidence type="ECO:0000256" key="9">
    <source>
        <dbReference type="ARBA" id="ARBA00023141"/>
    </source>
</evidence>
<comment type="cofactor">
    <cofactor evidence="11 12">
        <name>FMNH2</name>
        <dbReference type="ChEBI" id="CHEBI:57618"/>
    </cofactor>
    <text evidence="11 12">Reduced FMN (FMNH(2)).</text>
</comment>
<evidence type="ECO:0000256" key="10">
    <source>
        <dbReference type="ARBA" id="ARBA00023239"/>
    </source>
</evidence>
<dbReference type="InterPro" id="IPR000453">
    <property type="entry name" value="Chorismate_synth"/>
</dbReference>